<evidence type="ECO:0000256" key="5">
    <source>
        <dbReference type="ARBA" id="ARBA00022679"/>
    </source>
</evidence>
<keyword evidence="7 12" id="KW-0573">Peptidoglycan synthesis</keyword>
<keyword evidence="12" id="KW-0670">Pyruvate</keyword>
<dbReference type="SUPFAM" id="SSF55205">
    <property type="entry name" value="EPT/RTPC-like"/>
    <property type="match status" value="1"/>
</dbReference>
<feature type="binding site" evidence="12">
    <location>
        <begin position="121"/>
        <end position="125"/>
    </location>
    <ligand>
        <name>UDP-N-acetyl-alpha-D-glucosamine</name>
        <dbReference type="ChEBI" id="CHEBI:57705"/>
    </ligand>
</feature>
<name>A0ABU0MVM1_9FIRM</name>
<evidence type="ECO:0000256" key="2">
    <source>
        <dbReference type="ARBA" id="ARBA00004752"/>
    </source>
</evidence>
<dbReference type="RefSeq" id="WP_307501179.1">
    <property type="nucleotide sequence ID" value="NZ_BAAACE010000026.1"/>
</dbReference>
<evidence type="ECO:0000256" key="8">
    <source>
        <dbReference type="ARBA" id="ARBA00023306"/>
    </source>
</evidence>
<evidence type="ECO:0000256" key="3">
    <source>
        <dbReference type="ARBA" id="ARBA00022490"/>
    </source>
</evidence>
<reference evidence="14 15" key="1">
    <citation type="submission" date="2023-07" db="EMBL/GenBank/DDBJ databases">
        <title>Genomic Encyclopedia of Type Strains, Phase IV (KMG-IV): sequencing the most valuable type-strain genomes for metagenomic binning, comparative biology and taxonomic classification.</title>
        <authorList>
            <person name="Goeker M."/>
        </authorList>
    </citation>
    <scope>NUCLEOTIDE SEQUENCE [LARGE SCALE GENOMIC DNA]</scope>
    <source>
        <strain evidence="14 15">DSM 15049</strain>
    </source>
</reference>
<dbReference type="Gene3D" id="3.65.10.10">
    <property type="entry name" value="Enolpyruvate transferase domain"/>
    <property type="match status" value="2"/>
</dbReference>
<dbReference type="Proteomes" id="UP001232584">
    <property type="component" value="Unassembled WGS sequence"/>
</dbReference>
<keyword evidence="3 12" id="KW-0963">Cytoplasm</keyword>
<feature type="binding site" evidence="12">
    <location>
        <position position="92"/>
    </location>
    <ligand>
        <name>UDP-N-acetyl-alpha-D-glucosamine</name>
        <dbReference type="ChEBI" id="CHEBI:57705"/>
    </ligand>
</feature>
<comment type="similarity">
    <text evidence="10 12">Belongs to the EPSP synthase family. MurA subfamily.</text>
</comment>
<comment type="pathway">
    <text evidence="2 12">Cell wall biogenesis; peptidoglycan biosynthesis.</text>
</comment>
<feature type="domain" description="Enolpyruvate transferase" evidence="13">
    <location>
        <begin position="7"/>
        <end position="407"/>
    </location>
</feature>
<dbReference type="EMBL" id="JAUSWG010000001">
    <property type="protein sequence ID" value="MDQ0554957.1"/>
    <property type="molecule type" value="Genomic_DNA"/>
</dbReference>
<comment type="function">
    <text evidence="12">Cell wall formation. Adds enolpyruvyl to UDP-N-acetylglucosamine.</text>
</comment>
<feature type="binding site" evidence="12">
    <location>
        <position position="305"/>
    </location>
    <ligand>
        <name>UDP-N-acetyl-alpha-D-glucosamine</name>
        <dbReference type="ChEBI" id="CHEBI:57705"/>
    </ligand>
</feature>
<feature type="modified residue" description="2-(S-cysteinyl)pyruvic acid O-phosphothioketal" evidence="12">
    <location>
        <position position="116"/>
    </location>
</feature>
<dbReference type="Pfam" id="PF00275">
    <property type="entry name" value="EPSP_synthase"/>
    <property type="match status" value="1"/>
</dbReference>
<gene>
    <name evidence="12" type="primary">murA</name>
    <name evidence="14" type="ORF">QOZ92_000067</name>
</gene>
<evidence type="ECO:0000256" key="9">
    <source>
        <dbReference type="ARBA" id="ARBA00023316"/>
    </source>
</evidence>
<proteinExistence type="inferred from homology"/>
<dbReference type="PANTHER" id="PTHR43783">
    <property type="entry name" value="UDP-N-ACETYLGLUCOSAMINE 1-CARBOXYVINYLTRANSFERASE"/>
    <property type="match status" value="1"/>
</dbReference>
<comment type="caution">
    <text evidence="12">Lacks conserved residue(s) required for the propagation of feature annotation.</text>
</comment>
<keyword evidence="15" id="KW-1185">Reference proteome</keyword>
<dbReference type="InterPro" id="IPR050068">
    <property type="entry name" value="MurA_subfamily"/>
</dbReference>
<organism evidence="14 15">
    <name type="scientific">Paraclostridium ghonii</name>
    <dbReference type="NCBI Taxonomy" id="29358"/>
    <lineage>
        <taxon>Bacteria</taxon>
        <taxon>Bacillati</taxon>
        <taxon>Bacillota</taxon>
        <taxon>Clostridia</taxon>
        <taxon>Peptostreptococcales</taxon>
        <taxon>Peptostreptococcaceae</taxon>
        <taxon>Paraclostridium</taxon>
    </lineage>
</organism>
<keyword evidence="5 12" id="KW-0808">Transferase</keyword>
<evidence type="ECO:0000256" key="7">
    <source>
        <dbReference type="ARBA" id="ARBA00022984"/>
    </source>
</evidence>
<dbReference type="HAMAP" id="MF_00111">
    <property type="entry name" value="MurA"/>
    <property type="match status" value="1"/>
</dbReference>
<dbReference type="GO" id="GO:0008760">
    <property type="term" value="F:UDP-N-acetylglucosamine 1-carboxyvinyltransferase activity"/>
    <property type="evidence" value="ECO:0007669"/>
    <property type="project" value="UniProtKB-EC"/>
</dbReference>
<keyword evidence="6 12" id="KW-0133">Cell shape</keyword>
<comment type="caution">
    <text evidence="14">The sequence shown here is derived from an EMBL/GenBank/DDBJ whole genome shotgun (WGS) entry which is preliminary data.</text>
</comment>
<dbReference type="PANTHER" id="PTHR43783:SF1">
    <property type="entry name" value="UDP-N-ACETYLGLUCOSAMINE 1-CARBOXYVINYLTRANSFERASE"/>
    <property type="match status" value="1"/>
</dbReference>
<evidence type="ECO:0000256" key="1">
    <source>
        <dbReference type="ARBA" id="ARBA00004496"/>
    </source>
</evidence>
<keyword evidence="9 12" id="KW-0961">Cell wall biogenesis/degradation</keyword>
<dbReference type="CDD" id="cd01555">
    <property type="entry name" value="UdpNAET"/>
    <property type="match status" value="1"/>
</dbReference>
<evidence type="ECO:0000313" key="15">
    <source>
        <dbReference type="Proteomes" id="UP001232584"/>
    </source>
</evidence>
<dbReference type="EC" id="2.5.1.7" evidence="12"/>
<feature type="active site" description="Proton donor" evidence="12">
    <location>
        <position position="116"/>
    </location>
</feature>
<sequence>MSKYIISGGNKVEGRLDIRGAKNSVLPIMAASILNESKNTIKNIPDISDVHVMTDILRSLGCKVEYSDYTLYIDSANININSVKEEHMKMLRSSIIVMGAMIGRLNNISISYPGGCSIGARPIDLHLYALDKLGVKISEDRGYIHCNREYLVGNTINLAFPSVGATENAMLAAVKAKGITIINNAAREPEIEDLQSFLNSMGAKVNGAGTSCIQIEGVDKLHSVTHTIIPDRIAIGTYMIASAITGGNLEVDKVIKSHIHPIVSRLEQTGCDIEYKDNGLIIKSPSKILPIDIIKTSPHPGFPTDMQSQLMALLCLSEGSSIFHESIFENRFMHCGELVKMGANIINVTDNICMVKGVNKLIGATVKAPDLRAGAALVLAGLAAEGITEVVNISHVERGYEHIENTLKNLGANIIKI</sequence>
<evidence type="ECO:0000256" key="4">
    <source>
        <dbReference type="ARBA" id="ARBA00022618"/>
    </source>
</evidence>
<dbReference type="InterPro" id="IPR001986">
    <property type="entry name" value="Enolpyruvate_Tfrase_dom"/>
</dbReference>
<evidence type="ECO:0000256" key="12">
    <source>
        <dbReference type="HAMAP-Rule" id="MF_00111"/>
    </source>
</evidence>
<evidence type="ECO:0000259" key="13">
    <source>
        <dbReference type="Pfam" id="PF00275"/>
    </source>
</evidence>
<evidence type="ECO:0000256" key="11">
    <source>
        <dbReference type="ARBA" id="ARBA00047527"/>
    </source>
</evidence>
<dbReference type="NCBIfam" id="TIGR01072">
    <property type="entry name" value="murA"/>
    <property type="match status" value="1"/>
</dbReference>
<dbReference type="InterPro" id="IPR005750">
    <property type="entry name" value="UDP_GlcNAc_COvinyl_MurA"/>
</dbReference>
<evidence type="ECO:0000256" key="6">
    <source>
        <dbReference type="ARBA" id="ARBA00022960"/>
    </source>
</evidence>
<evidence type="ECO:0000313" key="14">
    <source>
        <dbReference type="EMBL" id="MDQ0554957.1"/>
    </source>
</evidence>
<dbReference type="InterPro" id="IPR013792">
    <property type="entry name" value="RNA3'P_cycl/enolpyr_Trfase_a/b"/>
</dbReference>
<evidence type="ECO:0000256" key="10">
    <source>
        <dbReference type="ARBA" id="ARBA00038367"/>
    </source>
</evidence>
<dbReference type="NCBIfam" id="NF006873">
    <property type="entry name" value="PRK09369.1"/>
    <property type="match status" value="1"/>
</dbReference>
<feature type="binding site" evidence="12">
    <location>
        <position position="327"/>
    </location>
    <ligand>
        <name>UDP-N-acetyl-alpha-D-glucosamine</name>
        <dbReference type="ChEBI" id="CHEBI:57705"/>
    </ligand>
</feature>
<keyword evidence="8 12" id="KW-0131">Cell cycle</keyword>
<comment type="catalytic activity">
    <reaction evidence="11 12">
        <text>phosphoenolpyruvate + UDP-N-acetyl-alpha-D-glucosamine = UDP-N-acetyl-3-O-(1-carboxyvinyl)-alpha-D-glucosamine + phosphate</text>
        <dbReference type="Rhea" id="RHEA:18681"/>
        <dbReference type="ChEBI" id="CHEBI:43474"/>
        <dbReference type="ChEBI" id="CHEBI:57705"/>
        <dbReference type="ChEBI" id="CHEBI:58702"/>
        <dbReference type="ChEBI" id="CHEBI:68483"/>
        <dbReference type="EC" id="2.5.1.7"/>
    </reaction>
</comment>
<keyword evidence="4 12" id="KW-0132">Cell division</keyword>
<protein>
    <recommendedName>
        <fullName evidence="12">UDP-N-acetylglucosamine 1-carboxyvinyltransferase</fullName>
        <ecNumber evidence="12">2.5.1.7</ecNumber>
    </recommendedName>
    <alternativeName>
        <fullName evidence="12">Enoylpyruvate transferase</fullName>
    </alternativeName>
    <alternativeName>
        <fullName evidence="12">UDP-N-acetylglucosamine enolpyruvyl transferase</fullName>
        <shortName evidence="12">EPT</shortName>
    </alternativeName>
</protein>
<dbReference type="InterPro" id="IPR036968">
    <property type="entry name" value="Enolpyruvate_Tfrase_sf"/>
</dbReference>
<accession>A0ABU0MVM1</accession>
<feature type="binding site" evidence="12">
    <location>
        <begin position="22"/>
        <end position="23"/>
    </location>
    <ligand>
        <name>phosphoenolpyruvate</name>
        <dbReference type="ChEBI" id="CHEBI:58702"/>
    </ligand>
</feature>
<comment type="subcellular location">
    <subcellularLocation>
        <location evidence="1 12">Cytoplasm</location>
    </subcellularLocation>
</comment>